<proteinExistence type="predicted"/>
<name>A0A1W7A933_9STAP</name>
<dbReference type="STRING" id="1855823.MCCS_04660"/>
<dbReference type="OrthoDB" id="3692150at2"/>
<evidence type="ECO:0000313" key="2">
    <source>
        <dbReference type="Proteomes" id="UP000194154"/>
    </source>
</evidence>
<dbReference type="KEGG" id="mcak:MCCS_04660"/>
<sequence>MIRQINEVELQDAVDRIAEIYLTNFNDRRPLRELSNDILKLSQHPGFKCFISTQLGTIDGYLYGYTSERDQFYRQLLDQFLSPAQQGMLDGAFEVVSIAVDKHFHKNGIGTQLLDALPPGKYYLTSDVHDIGANAFYYKNDWTLFKGNLYLHPNIPHKNLYYKEIK</sequence>
<evidence type="ECO:0008006" key="3">
    <source>
        <dbReference type="Google" id="ProtNLM"/>
    </source>
</evidence>
<dbReference type="GeneID" id="35294609"/>
<keyword evidence="2" id="KW-1185">Reference proteome</keyword>
<organism evidence="1 2">
    <name type="scientific">Macrococcoides canis</name>
    <dbReference type="NCBI Taxonomy" id="1855823"/>
    <lineage>
        <taxon>Bacteria</taxon>
        <taxon>Bacillati</taxon>
        <taxon>Bacillota</taxon>
        <taxon>Bacilli</taxon>
        <taxon>Bacillales</taxon>
        <taxon>Staphylococcaceae</taxon>
        <taxon>Macrococcoides</taxon>
    </lineage>
</organism>
<reference evidence="1 2" key="1">
    <citation type="journal article" date="2017" name="Int. J. Syst. Evol. Microbiol.">
        <title>Macrococcus canis sp. nov., a skin bacterium associated with infections in dogs.</title>
        <authorList>
            <person name="Gobeli Brawand S."/>
            <person name="Cotting K."/>
            <person name="Gomez-Sanz E."/>
            <person name="Collaud A."/>
            <person name="Thomann A."/>
            <person name="Brodard I."/>
            <person name="Rodriguez-Campos S."/>
            <person name="Strauss C."/>
            <person name="Perreten V."/>
        </authorList>
    </citation>
    <scope>NUCLEOTIDE SEQUENCE [LARGE SCALE GENOMIC DNA]</scope>
    <source>
        <strain evidence="1 2">KM45013</strain>
    </source>
</reference>
<dbReference type="Proteomes" id="UP000194154">
    <property type="component" value="Chromosome"/>
</dbReference>
<dbReference type="EMBL" id="CP021059">
    <property type="protein sequence ID" value="ARQ06129.1"/>
    <property type="molecule type" value="Genomic_DNA"/>
</dbReference>
<dbReference type="InterPro" id="IPR016181">
    <property type="entry name" value="Acyl_CoA_acyltransferase"/>
</dbReference>
<dbReference type="AlphaFoldDB" id="A0A1W7A933"/>
<dbReference type="RefSeq" id="WP_086041815.1">
    <property type="nucleotide sequence ID" value="NZ_CBCRZA010000003.1"/>
</dbReference>
<gene>
    <name evidence="1" type="ORF">MCCS_04660</name>
</gene>
<protein>
    <recommendedName>
        <fullName evidence="3">GNAT family N-acetyltransferase</fullName>
    </recommendedName>
</protein>
<dbReference type="Gene3D" id="3.40.630.30">
    <property type="match status" value="1"/>
</dbReference>
<evidence type="ECO:0000313" key="1">
    <source>
        <dbReference type="EMBL" id="ARQ06129.1"/>
    </source>
</evidence>
<accession>A0A1W7A933</accession>
<dbReference type="SUPFAM" id="SSF55729">
    <property type="entry name" value="Acyl-CoA N-acyltransferases (Nat)"/>
    <property type="match status" value="1"/>
</dbReference>